<comment type="caution">
    <text evidence="3">The sequence shown here is derived from an EMBL/GenBank/DDBJ whole genome shotgun (WGS) entry which is preliminary data.</text>
</comment>
<evidence type="ECO:0000313" key="3">
    <source>
        <dbReference type="EMBL" id="TKA32066.1"/>
    </source>
</evidence>
<sequence length="196" mass="21112">MRSHSHIAIGLVVGFLASLSLAVERQRTVDIFAWPLSASTSSLLAKVSYNSSAATLDSYKSFSPSRYDEVVRVGFHHASSGSWSGISTSASNFANGKDRTLQLHVNTDGELYHVGFKASAVSGSHGKTKDSKKGDLTVEVVPVKKGPAPQLNKPVVVNPDGSLPEKVEEKSFFQKYWWVIAGFLLLQVVMGSSKGE</sequence>
<dbReference type="Pfam" id="PF21203">
    <property type="entry name" value="ECM10"/>
    <property type="match status" value="1"/>
</dbReference>
<organism evidence="3 4">
    <name type="scientific">Salinomyces thailandicus</name>
    <dbReference type="NCBI Taxonomy" id="706561"/>
    <lineage>
        <taxon>Eukaryota</taxon>
        <taxon>Fungi</taxon>
        <taxon>Dikarya</taxon>
        <taxon>Ascomycota</taxon>
        <taxon>Pezizomycotina</taxon>
        <taxon>Dothideomycetes</taxon>
        <taxon>Dothideomycetidae</taxon>
        <taxon>Mycosphaerellales</taxon>
        <taxon>Teratosphaeriaceae</taxon>
        <taxon>Salinomyces</taxon>
    </lineage>
</organism>
<keyword evidence="4" id="KW-1185">Reference proteome</keyword>
<feature type="transmembrane region" description="Helical" evidence="1">
    <location>
        <begin position="176"/>
        <end position="193"/>
    </location>
</feature>
<proteinExistence type="predicted"/>
<evidence type="ECO:0000256" key="1">
    <source>
        <dbReference type="SAM" id="Phobius"/>
    </source>
</evidence>
<evidence type="ECO:0000313" key="4">
    <source>
        <dbReference type="Proteomes" id="UP000308549"/>
    </source>
</evidence>
<reference evidence="3 4" key="1">
    <citation type="submission" date="2017-03" db="EMBL/GenBank/DDBJ databases">
        <title>Genomes of endolithic fungi from Antarctica.</title>
        <authorList>
            <person name="Coleine C."/>
            <person name="Masonjones S."/>
            <person name="Stajich J.E."/>
        </authorList>
    </citation>
    <scope>NUCLEOTIDE SEQUENCE [LARGE SCALE GENOMIC DNA]</scope>
    <source>
        <strain evidence="3 4">CCFEE 6315</strain>
    </source>
</reference>
<dbReference type="PANTHER" id="PTHR39219:SF1">
    <property type="entry name" value="ER MEMBRANE PROTEIN COMPLEX SUBUNIT 10"/>
    <property type="match status" value="1"/>
</dbReference>
<feature type="signal peptide" evidence="2">
    <location>
        <begin position="1"/>
        <end position="22"/>
    </location>
</feature>
<evidence type="ECO:0000256" key="2">
    <source>
        <dbReference type="SAM" id="SignalP"/>
    </source>
</evidence>
<keyword evidence="2" id="KW-0732">Signal</keyword>
<dbReference type="AlphaFoldDB" id="A0A4U0UC39"/>
<dbReference type="Proteomes" id="UP000308549">
    <property type="component" value="Unassembled WGS sequence"/>
</dbReference>
<name>A0A4U0UC39_9PEZI</name>
<keyword evidence="1" id="KW-1133">Transmembrane helix</keyword>
<accession>A0A4U0UC39</accession>
<dbReference type="PANTHER" id="PTHR39219">
    <property type="entry name" value="ER MEMBRANE PROTEIN COMPLEX SUBUNIT 10"/>
    <property type="match status" value="1"/>
</dbReference>
<dbReference type="EMBL" id="NAJL01000006">
    <property type="protein sequence ID" value="TKA32066.1"/>
    <property type="molecule type" value="Genomic_DNA"/>
</dbReference>
<keyword evidence="1" id="KW-0812">Transmembrane</keyword>
<dbReference type="OrthoDB" id="1894652at2759"/>
<feature type="chain" id="PRO_5020655602" evidence="2">
    <location>
        <begin position="23"/>
        <end position="196"/>
    </location>
</feature>
<protein>
    <submittedName>
        <fullName evidence="3">Uncharacterized protein</fullName>
    </submittedName>
</protein>
<keyword evidence="1" id="KW-0472">Membrane</keyword>
<gene>
    <name evidence="3" type="ORF">B0A50_01313</name>
</gene>